<keyword evidence="3" id="KW-1185">Reference proteome</keyword>
<sequence>MFETWSPPTCTKAGPRQLPTFDSPLALPSTANATSPEILKDEALAQSKDVNEKNGRHPRRYSRLQEPKPWMHPSPRTYRLVDEKHEARTTCFASITKVHGAPPPPLALLLFLTSSPHHSRLASPRACASLLFPTMLKHEKKKWEKQPKIKRITSFLRSYTAGVQAVAGIYAGEGGAFEICVKNESRYMEKEEGQREEGRASSTLGREPATIVQQRSDRVSSGRRGLSPISRRRRRLRKRVCIAHIPRWTVTVIPPDASNAAHSD</sequence>
<feature type="region of interest" description="Disordered" evidence="1">
    <location>
        <begin position="189"/>
        <end position="230"/>
    </location>
</feature>
<feature type="compositionally biased region" description="Basic and acidic residues" evidence="1">
    <location>
        <begin position="189"/>
        <end position="199"/>
    </location>
</feature>
<accession>A0AAD6YXJ7</accession>
<protein>
    <submittedName>
        <fullName evidence="2">Uncharacterized protein</fullName>
    </submittedName>
</protein>
<evidence type="ECO:0000256" key="1">
    <source>
        <dbReference type="SAM" id="MobiDB-lite"/>
    </source>
</evidence>
<name>A0AAD6YXJ7_9AGAR</name>
<feature type="region of interest" description="Disordered" evidence="1">
    <location>
        <begin position="1"/>
        <end position="75"/>
    </location>
</feature>
<reference evidence="2" key="1">
    <citation type="submission" date="2023-03" db="EMBL/GenBank/DDBJ databases">
        <title>Massive genome expansion in bonnet fungi (Mycena s.s.) driven by repeated elements and novel gene families across ecological guilds.</title>
        <authorList>
            <consortium name="Lawrence Berkeley National Laboratory"/>
            <person name="Harder C.B."/>
            <person name="Miyauchi S."/>
            <person name="Viragh M."/>
            <person name="Kuo A."/>
            <person name="Thoen E."/>
            <person name="Andreopoulos B."/>
            <person name="Lu D."/>
            <person name="Skrede I."/>
            <person name="Drula E."/>
            <person name="Henrissat B."/>
            <person name="Morin E."/>
            <person name="Kohler A."/>
            <person name="Barry K."/>
            <person name="LaButti K."/>
            <person name="Morin E."/>
            <person name="Salamov A."/>
            <person name="Lipzen A."/>
            <person name="Mereny Z."/>
            <person name="Hegedus B."/>
            <person name="Baldrian P."/>
            <person name="Stursova M."/>
            <person name="Weitz H."/>
            <person name="Taylor A."/>
            <person name="Grigoriev I.V."/>
            <person name="Nagy L.G."/>
            <person name="Martin F."/>
            <person name="Kauserud H."/>
        </authorList>
    </citation>
    <scope>NUCLEOTIDE SEQUENCE</scope>
    <source>
        <strain evidence="2">CBHHK002</strain>
    </source>
</reference>
<comment type="caution">
    <text evidence="2">The sequence shown here is derived from an EMBL/GenBank/DDBJ whole genome shotgun (WGS) entry which is preliminary data.</text>
</comment>
<evidence type="ECO:0000313" key="3">
    <source>
        <dbReference type="Proteomes" id="UP001218218"/>
    </source>
</evidence>
<dbReference type="Proteomes" id="UP001218218">
    <property type="component" value="Unassembled WGS sequence"/>
</dbReference>
<dbReference type="AlphaFoldDB" id="A0AAD6YXJ7"/>
<gene>
    <name evidence="2" type="ORF">DFH08DRAFT_827682</name>
</gene>
<evidence type="ECO:0000313" key="2">
    <source>
        <dbReference type="EMBL" id="KAJ7301270.1"/>
    </source>
</evidence>
<organism evidence="2 3">
    <name type="scientific">Mycena albidolilacea</name>
    <dbReference type="NCBI Taxonomy" id="1033008"/>
    <lineage>
        <taxon>Eukaryota</taxon>
        <taxon>Fungi</taxon>
        <taxon>Dikarya</taxon>
        <taxon>Basidiomycota</taxon>
        <taxon>Agaricomycotina</taxon>
        <taxon>Agaricomycetes</taxon>
        <taxon>Agaricomycetidae</taxon>
        <taxon>Agaricales</taxon>
        <taxon>Marasmiineae</taxon>
        <taxon>Mycenaceae</taxon>
        <taxon>Mycena</taxon>
    </lineage>
</organism>
<feature type="compositionally biased region" description="Basic and acidic residues" evidence="1">
    <location>
        <begin position="38"/>
        <end position="55"/>
    </location>
</feature>
<dbReference type="EMBL" id="JARIHO010000139">
    <property type="protein sequence ID" value="KAJ7301270.1"/>
    <property type="molecule type" value="Genomic_DNA"/>
</dbReference>
<proteinExistence type="predicted"/>